<dbReference type="SMART" id="SM00665">
    <property type="entry name" value="B561"/>
    <property type="match status" value="1"/>
</dbReference>
<dbReference type="PROSITE" id="PS51019">
    <property type="entry name" value="REELIN"/>
    <property type="match status" value="1"/>
</dbReference>
<proteinExistence type="inferred from homology"/>
<keyword evidence="6" id="KW-0249">Electron transport</keyword>
<accession>A0A9P0AY75</accession>
<evidence type="ECO:0000256" key="3">
    <source>
        <dbReference type="ARBA" id="ARBA00009195"/>
    </source>
</evidence>
<dbReference type="SMART" id="SM00664">
    <property type="entry name" value="DoH"/>
    <property type="match status" value="1"/>
</dbReference>
<dbReference type="InterPro" id="IPR051237">
    <property type="entry name" value="Ferric-chelate_Red/DefProt"/>
</dbReference>
<keyword evidence="4" id="KW-0813">Transport</keyword>
<protein>
    <recommendedName>
        <fullName evidence="18">Ferric-chelate reductase 1 homolog</fullName>
    </recommendedName>
</protein>
<dbReference type="GO" id="GO:0140571">
    <property type="term" value="F:transmembrane ascorbate ferrireductase activity"/>
    <property type="evidence" value="ECO:0007669"/>
    <property type="project" value="TreeGrafter"/>
</dbReference>
<evidence type="ECO:0000313" key="17">
    <source>
        <dbReference type="Proteomes" id="UP001154078"/>
    </source>
</evidence>
<evidence type="ECO:0000256" key="1">
    <source>
        <dbReference type="ARBA" id="ARBA00001970"/>
    </source>
</evidence>
<keyword evidence="7 12" id="KW-1133">Transmembrane helix</keyword>
<comment type="similarity">
    <text evidence="3">Belongs to the FRRS1 family.</text>
</comment>
<dbReference type="Pfam" id="PF03351">
    <property type="entry name" value="DOMON"/>
    <property type="match status" value="1"/>
</dbReference>
<dbReference type="Gene3D" id="2.60.40.4060">
    <property type="entry name" value="Reeler domain"/>
    <property type="match status" value="1"/>
</dbReference>
<evidence type="ECO:0000256" key="11">
    <source>
        <dbReference type="SAM" id="MobiDB-lite"/>
    </source>
</evidence>
<feature type="transmembrane region" description="Helical" evidence="12">
    <location>
        <begin position="580"/>
        <end position="603"/>
    </location>
</feature>
<feature type="region of interest" description="Disordered" evidence="11">
    <location>
        <begin position="152"/>
        <end position="183"/>
    </location>
</feature>
<feature type="domain" description="Cytochrome b561" evidence="14">
    <location>
        <begin position="342"/>
        <end position="539"/>
    </location>
</feature>
<dbReference type="PANTHER" id="PTHR45828">
    <property type="entry name" value="CYTOCHROME B561/FERRIC REDUCTASE TRANSMEMBRANE"/>
    <property type="match status" value="1"/>
</dbReference>
<evidence type="ECO:0000259" key="13">
    <source>
        <dbReference type="PROSITE" id="PS50836"/>
    </source>
</evidence>
<evidence type="ECO:0000256" key="6">
    <source>
        <dbReference type="ARBA" id="ARBA00022982"/>
    </source>
</evidence>
<dbReference type="InterPro" id="IPR005018">
    <property type="entry name" value="DOMON_domain"/>
</dbReference>
<keyword evidence="10" id="KW-0325">Glycoprotein</keyword>
<dbReference type="Pfam" id="PF02014">
    <property type="entry name" value="Reeler"/>
    <property type="match status" value="1"/>
</dbReference>
<comment type="subcellular location">
    <subcellularLocation>
        <location evidence="2">Membrane</location>
        <topology evidence="2">Multi-pass membrane protein</topology>
    </subcellularLocation>
</comment>
<dbReference type="GO" id="GO:0016020">
    <property type="term" value="C:membrane"/>
    <property type="evidence" value="ECO:0007669"/>
    <property type="project" value="UniProtKB-SubCell"/>
</dbReference>
<dbReference type="InterPro" id="IPR002861">
    <property type="entry name" value="Reeler_dom"/>
</dbReference>
<dbReference type="InterPro" id="IPR006593">
    <property type="entry name" value="Cyt_b561/ferric_Rdtase_TM"/>
</dbReference>
<feature type="transmembrane region" description="Helical" evidence="12">
    <location>
        <begin position="517"/>
        <end position="539"/>
    </location>
</feature>
<comment type="cofactor">
    <cofactor evidence="1">
        <name>heme b</name>
        <dbReference type="ChEBI" id="CHEBI:60344"/>
    </cofactor>
</comment>
<keyword evidence="17" id="KW-1185">Reference proteome</keyword>
<keyword evidence="9 12" id="KW-0472">Membrane</keyword>
<dbReference type="EMBL" id="OV121133">
    <property type="protein sequence ID" value="CAH0550076.1"/>
    <property type="molecule type" value="Genomic_DNA"/>
</dbReference>
<evidence type="ECO:0000256" key="10">
    <source>
        <dbReference type="ARBA" id="ARBA00023180"/>
    </source>
</evidence>
<dbReference type="PROSITE" id="PS50836">
    <property type="entry name" value="DOMON"/>
    <property type="match status" value="1"/>
</dbReference>
<dbReference type="AlphaFoldDB" id="A0A9P0AY75"/>
<dbReference type="PANTHER" id="PTHR45828:SF38">
    <property type="entry name" value="FERRIC-CHELATE REDUCTASE 1 HOMOLOG-RELATED"/>
    <property type="match status" value="1"/>
</dbReference>
<dbReference type="Gene3D" id="1.20.120.1770">
    <property type="match status" value="1"/>
</dbReference>
<feature type="compositionally biased region" description="Low complexity" evidence="11">
    <location>
        <begin position="163"/>
        <end position="181"/>
    </location>
</feature>
<dbReference type="Proteomes" id="UP001154078">
    <property type="component" value="Chromosome 2"/>
</dbReference>
<evidence type="ECO:0000259" key="14">
    <source>
        <dbReference type="PROSITE" id="PS50939"/>
    </source>
</evidence>
<evidence type="ECO:0000259" key="15">
    <source>
        <dbReference type="PROSITE" id="PS51019"/>
    </source>
</evidence>
<evidence type="ECO:0000256" key="2">
    <source>
        <dbReference type="ARBA" id="ARBA00004141"/>
    </source>
</evidence>
<evidence type="ECO:0008006" key="18">
    <source>
        <dbReference type="Google" id="ProtNLM"/>
    </source>
</evidence>
<feature type="transmembrane region" description="Helical" evidence="12">
    <location>
        <begin position="419"/>
        <end position="437"/>
    </location>
</feature>
<dbReference type="CDD" id="cd08760">
    <property type="entry name" value="Cyt_b561_FRRS1_like"/>
    <property type="match status" value="1"/>
</dbReference>
<evidence type="ECO:0000256" key="12">
    <source>
        <dbReference type="SAM" id="Phobius"/>
    </source>
</evidence>
<feature type="domain" description="DOMON" evidence="13">
    <location>
        <begin position="217"/>
        <end position="335"/>
    </location>
</feature>
<dbReference type="OrthoDB" id="6372137at2759"/>
<evidence type="ECO:0000256" key="9">
    <source>
        <dbReference type="ARBA" id="ARBA00023136"/>
    </source>
</evidence>
<dbReference type="CDD" id="cd08544">
    <property type="entry name" value="Reeler"/>
    <property type="match status" value="1"/>
</dbReference>
<gene>
    <name evidence="16" type="ORF">MELIAE_LOCUS2985</name>
</gene>
<keyword evidence="5 12" id="KW-0812">Transmembrane</keyword>
<sequence length="620" mass="67928">MLLILLLFFASTRALPQGAPTSVCESMLPNHGGGIPPQSGISPYTVIPRRQNGAVLVTIQSGLGIPFQGFMLQGRTPEGDILGEFDVSSTEDGHSIDCSNTGDALTHKSPNSKASLDVVWNPPDGYEGPVIFNATIAQGYDTFWVGVESPQVEISKRSPDDAPPLSSTRRPKTTTPPYFTPQADKESSAEFDQFYDGCAVTKLCFGAPTNCINSKNCKAVVAVTVLGDKYDFELKATSGAAWVGVGLSDDVKMGDDSVIECVKSGNGLKAFMSWTTVKPYAANRLSDPELGIQLLNSSISDDTIYCKVRREAVTNIRGRNFDLVNDKYNLLVAAGNTVTDTSVKFHGIAVLASGEKQFLSDVSALAAASKLLVRIHGSFMVLAWIGTASIGMLLARYYRQTWTGTSLCGKDLWFAWHRMFMVLTWALTMCGFVLIFLELRAWSAENNPHAILGTTTTILCFFQPIAAYFRPHPGTSKRPIFNWLHWFAGNVAHIIAIVTIFFAIRLTKAELPLWMDWILVAYVVVHVVFHLTLSLLGCLSDKRADTRINAFPMKDLNGSGRAPAYIEPPMDEKYSRTRRAILGVYIFLVLLLTIALIVITALAPIEDTWETVRKAVTRSS</sequence>
<feature type="transmembrane region" description="Helical" evidence="12">
    <location>
        <begin position="449"/>
        <end position="469"/>
    </location>
</feature>
<name>A0A9P0AY75_BRAAE</name>
<reference evidence="16" key="1">
    <citation type="submission" date="2021-12" db="EMBL/GenBank/DDBJ databases">
        <authorList>
            <person name="King R."/>
        </authorList>
    </citation>
    <scope>NUCLEOTIDE SEQUENCE</scope>
</reference>
<feature type="transmembrane region" description="Helical" evidence="12">
    <location>
        <begin position="481"/>
        <end position="505"/>
    </location>
</feature>
<dbReference type="PROSITE" id="PS50939">
    <property type="entry name" value="CYTOCHROME_B561"/>
    <property type="match status" value="1"/>
</dbReference>
<dbReference type="Pfam" id="PF03188">
    <property type="entry name" value="Cytochrom_B561"/>
    <property type="match status" value="1"/>
</dbReference>
<evidence type="ECO:0000256" key="4">
    <source>
        <dbReference type="ARBA" id="ARBA00022448"/>
    </source>
</evidence>
<evidence type="ECO:0000256" key="5">
    <source>
        <dbReference type="ARBA" id="ARBA00022692"/>
    </source>
</evidence>
<dbReference type="CDD" id="cd09628">
    <property type="entry name" value="DOMON_SDR_2_like"/>
    <property type="match status" value="1"/>
</dbReference>
<evidence type="ECO:0000256" key="8">
    <source>
        <dbReference type="ARBA" id="ARBA00023004"/>
    </source>
</evidence>
<dbReference type="InterPro" id="IPR042307">
    <property type="entry name" value="Reeler_sf"/>
</dbReference>
<organism evidence="16 17">
    <name type="scientific">Brassicogethes aeneus</name>
    <name type="common">Rape pollen beetle</name>
    <name type="synonym">Meligethes aeneus</name>
    <dbReference type="NCBI Taxonomy" id="1431903"/>
    <lineage>
        <taxon>Eukaryota</taxon>
        <taxon>Metazoa</taxon>
        <taxon>Ecdysozoa</taxon>
        <taxon>Arthropoda</taxon>
        <taxon>Hexapoda</taxon>
        <taxon>Insecta</taxon>
        <taxon>Pterygota</taxon>
        <taxon>Neoptera</taxon>
        <taxon>Endopterygota</taxon>
        <taxon>Coleoptera</taxon>
        <taxon>Polyphaga</taxon>
        <taxon>Cucujiformia</taxon>
        <taxon>Nitidulidae</taxon>
        <taxon>Meligethinae</taxon>
        <taxon>Brassicogethes</taxon>
    </lineage>
</organism>
<evidence type="ECO:0000256" key="7">
    <source>
        <dbReference type="ARBA" id="ARBA00022989"/>
    </source>
</evidence>
<keyword evidence="8" id="KW-0408">Iron</keyword>
<feature type="domain" description="Reelin" evidence="15">
    <location>
        <begin position="9"/>
        <end position="171"/>
    </location>
</feature>
<feature type="transmembrane region" description="Helical" evidence="12">
    <location>
        <begin position="379"/>
        <end position="398"/>
    </location>
</feature>
<evidence type="ECO:0000313" key="16">
    <source>
        <dbReference type="EMBL" id="CAH0550076.1"/>
    </source>
</evidence>